<keyword evidence="2" id="KW-0238">DNA-binding</keyword>
<dbReference type="GO" id="GO:0003700">
    <property type="term" value="F:DNA-binding transcription factor activity"/>
    <property type="evidence" value="ECO:0007669"/>
    <property type="project" value="InterPro"/>
</dbReference>
<dbReference type="Pfam" id="PF01418">
    <property type="entry name" value="HTH_6"/>
    <property type="match status" value="1"/>
</dbReference>
<dbReference type="InterPro" id="IPR009057">
    <property type="entry name" value="Homeodomain-like_sf"/>
</dbReference>
<dbReference type="GO" id="GO:1901135">
    <property type="term" value="P:carbohydrate derivative metabolic process"/>
    <property type="evidence" value="ECO:0007669"/>
    <property type="project" value="InterPro"/>
</dbReference>
<dbReference type="Gene3D" id="1.10.10.10">
    <property type="entry name" value="Winged helix-like DNA-binding domain superfamily/Winged helix DNA-binding domain"/>
    <property type="match status" value="1"/>
</dbReference>
<dbReference type="RefSeq" id="WP_197079083.1">
    <property type="nucleotide sequence ID" value="NZ_CP046457.1"/>
</dbReference>
<dbReference type="KEGG" id="salq:SYNTR_1776"/>
<evidence type="ECO:0000259" key="4">
    <source>
        <dbReference type="PROSITE" id="PS51071"/>
    </source>
</evidence>
<dbReference type="Pfam" id="PF01380">
    <property type="entry name" value="SIS"/>
    <property type="match status" value="1"/>
</dbReference>
<dbReference type="CDD" id="cd05013">
    <property type="entry name" value="SIS_RpiR"/>
    <property type="match status" value="1"/>
</dbReference>
<dbReference type="Gene3D" id="3.40.50.10490">
    <property type="entry name" value="Glucose-6-phosphate isomerase like protein, domain 1"/>
    <property type="match status" value="1"/>
</dbReference>
<sequence>MKNGNTFFEKIKQKSDKLSPKQAQLAKYIMDNYKKAAFQNLTQIAKEADVSESTVVRLSTTLDYSGFIEMSNDLQDIVQHELKAYDSIRNTLKGENLKELNILLTVINNDQKNMDTLVDSVSMQEIEEVVARIEESNKVIVVGLYSSSYMAEYLGYTLGKVKTDVVVINKDSMDAHNLILACDEKTTVIMLSFPRYPKHLKNLGEAFRNKGATIIGITDSVFSPLKVFTDKLLIVPLKYMSFSDPCGPILLLLQAIIVEYVARNPEDTEHKLKQFDEYANQINLF</sequence>
<evidence type="ECO:0000313" key="7">
    <source>
        <dbReference type="Proteomes" id="UP000426444"/>
    </source>
</evidence>
<dbReference type="GO" id="GO:0003677">
    <property type="term" value="F:DNA binding"/>
    <property type="evidence" value="ECO:0007669"/>
    <property type="project" value="UniProtKB-KW"/>
</dbReference>
<dbReference type="InterPro" id="IPR036388">
    <property type="entry name" value="WH-like_DNA-bd_sf"/>
</dbReference>
<evidence type="ECO:0000256" key="1">
    <source>
        <dbReference type="ARBA" id="ARBA00023015"/>
    </source>
</evidence>
<dbReference type="SUPFAM" id="SSF46689">
    <property type="entry name" value="Homeodomain-like"/>
    <property type="match status" value="1"/>
</dbReference>
<evidence type="ECO:0000313" key="6">
    <source>
        <dbReference type="EMBL" id="QGU00370.1"/>
    </source>
</evidence>
<dbReference type="SUPFAM" id="SSF53697">
    <property type="entry name" value="SIS domain"/>
    <property type="match status" value="1"/>
</dbReference>
<keyword evidence="7" id="KW-1185">Reference proteome</keyword>
<dbReference type="InterPro" id="IPR000281">
    <property type="entry name" value="HTH_RpiR"/>
</dbReference>
<dbReference type="PANTHER" id="PTHR30514:SF18">
    <property type="entry name" value="RPIR-FAMILY TRANSCRIPTIONAL REGULATOR"/>
    <property type="match status" value="1"/>
</dbReference>
<reference evidence="7" key="1">
    <citation type="journal article" date="2019" name="Microbiology">
        <title>Complete Genome Sequence of an Uncultured Bacterium of the Candidate Phylum Bipolaricaulota.</title>
        <authorList>
            <person name="Kadnikov V.V."/>
            <person name="Mardanov A.V."/>
            <person name="Beletsky A.V."/>
            <person name="Frank Y.A."/>
            <person name="Karnachuk O.V."/>
            <person name="Ravin N.V."/>
        </authorList>
    </citation>
    <scope>NUCLEOTIDE SEQUENCE [LARGE SCALE GENOMIC DNA]</scope>
</reference>
<dbReference type="InterPro" id="IPR047640">
    <property type="entry name" value="RpiR-like"/>
</dbReference>
<feature type="domain" description="SIS" evidence="5">
    <location>
        <begin position="129"/>
        <end position="267"/>
    </location>
</feature>
<dbReference type="GO" id="GO:0097367">
    <property type="term" value="F:carbohydrate derivative binding"/>
    <property type="evidence" value="ECO:0007669"/>
    <property type="project" value="InterPro"/>
</dbReference>
<dbReference type="PANTHER" id="PTHR30514">
    <property type="entry name" value="GLUCOKINASE"/>
    <property type="match status" value="1"/>
</dbReference>
<dbReference type="Proteomes" id="UP000426444">
    <property type="component" value="Chromosome"/>
</dbReference>
<organism evidence="6 7">
    <name type="scientific">Candidatus Syntrophocurvum alkaliphilum</name>
    <dbReference type="NCBI Taxonomy" id="2293317"/>
    <lineage>
        <taxon>Bacteria</taxon>
        <taxon>Bacillati</taxon>
        <taxon>Bacillota</taxon>
        <taxon>Clostridia</taxon>
        <taxon>Eubacteriales</taxon>
        <taxon>Syntrophomonadaceae</taxon>
        <taxon>Candidatus Syntrophocurvum</taxon>
    </lineage>
</organism>
<evidence type="ECO:0000256" key="3">
    <source>
        <dbReference type="ARBA" id="ARBA00023163"/>
    </source>
</evidence>
<keyword evidence="1" id="KW-0805">Transcription regulation</keyword>
<dbReference type="EMBL" id="CP046457">
    <property type="protein sequence ID" value="QGU00370.1"/>
    <property type="molecule type" value="Genomic_DNA"/>
</dbReference>
<dbReference type="InterPro" id="IPR046348">
    <property type="entry name" value="SIS_dom_sf"/>
</dbReference>
<gene>
    <name evidence="6" type="ORF">SYNTR_1776</name>
</gene>
<dbReference type="PROSITE" id="PS51071">
    <property type="entry name" value="HTH_RPIR"/>
    <property type="match status" value="1"/>
</dbReference>
<evidence type="ECO:0000256" key="2">
    <source>
        <dbReference type="ARBA" id="ARBA00023125"/>
    </source>
</evidence>
<keyword evidence="3" id="KW-0804">Transcription</keyword>
<feature type="domain" description="HTH rpiR-type" evidence="4">
    <location>
        <begin position="5"/>
        <end position="81"/>
    </location>
</feature>
<dbReference type="AlphaFoldDB" id="A0A6I6DK28"/>
<dbReference type="PROSITE" id="PS51464">
    <property type="entry name" value="SIS"/>
    <property type="match status" value="1"/>
</dbReference>
<proteinExistence type="predicted"/>
<evidence type="ECO:0008006" key="8">
    <source>
        <dbReference type="Google" id="ProtNLM"/>
    </source>
</evidence>
<evidence type="ECO:0000259" key="5">
    <source>
        <dbReference type="PROSITE" id="PS51464"/>
    </source>
</evidence>
<name>A0A6I6DK28_9FIRM</name>
<dbReference type="InterPro" id="IPR001347">
    <property type="entry name" value="SIS_dom"/>
</dbReference>
<dbReference type="InterPro" id="IPR035472">
    <property type="entry name" value="RpiR-like_SIS"/>
</dbReference>
<protein>
    <recommendedName>
        <fullName evidence="8">Transcriptional regulator, RpiR family</fullName>
    </recommendedName>
</protein>
<accession>A0A6I6DK28</accession>